<keyword evidence="4" id="KW-1185">Reference proteome</keyword>
<feature type="domain" description="Reverse transcriptase" evidence="2">
    <location>
        <begin position="1"/>
        <end position="163"/>
    </location>
</feature>
<accession>A0AAW2DDV9</accession>
<evidence type="ECO:0000313" key="3">
    <source>
        <dbReference type="EMBL" id="KAL0008797.1"/>
    </source>
</evidence>
<feature type="chain" id="PRO_5043340617" description="Reverse transcriptase domain-containing protein" evidence="1">
    <location>
        <begin position="30"/>
        <end position="566"/>
    </location>
</feature>
<sequence length="566" mass="64963">MRKLGFNEQWVKLLMLCVTTVSYSILVNGEPKGMIHPTRGIRQGDPLSPFLFLLCTEGLHGLKNQASLAGEIQGYQLCRNSPKLTHLLFADDSLLFCRATVQECQKVLEILETYGRCSGQQINKNKTTIFFSKLTSEDMRNHIKHALGVPEIKQYEKYLGLPSFVGRRKKASFNFIKEKVWRKLQGWEEKLLSQAGREVLIKAVVQAIPTFTMSCFKLPVGLCSEIESLVKKFWWGQRGECRKIHWVKWESLCQPKKDGGMGFKDLTLFNDALLAKQAWRLLHNKSSLFYRIFKAKFFPNCSIMEVAQSSRGSYAWQSLLKGRDVLKRGARWRIGCGENVSVWNDAWLPSQDKPTVQSPMVEGFQEAKVSDLINPDSHKWESDLIKGLFTPQEAELILSIPLSQWRTEDKLIWPFVSSGNYIVKSGYNFLIKENSAQATSSTNLGIDQAIWRNIWDATVPNKVRNFLWRVCKNAIPTKSNLVQRKILTEGTCDHCQASPETALHALWECPKLSVVWEEDNQWCFRGNTSFPTFQALVQHVIAEGKDLENFAMLVWAIWYRRNQVRV</sequence>
<evidence type="ECO:0000256" key="1">
    <source>
        <dbReference type="SAM" id="SignalP"/>
    </source>
</evidence>
<gene>
    <name evidence="3" type="ORF">SO802_010299</name>
</gene>
<dbReference type="InterPro" id="IPR026960">
    <property type="entry name" value="RVT-Znf"/>
</dbReference>
<dbReference type="PANTHER" id="PTHR33116">
    <property type="entry name" value="REVERSE TRANSCRIPTASE ZINC-BINDING DOMAIN-CONTAINING PROTEIN-RELATED-RELATED"/>
    <property type="match status" value="1"/>
</dbReference>
<dbReference type="Proteomes" id="UP001459277">
    <property type="component" value="Unassembled WGS sequence"/>
</dbReference>
<comment type="caution">
    <text evidence="3">The sequence shown here is derived from an EMBL/GenBank/DDBJ whole genome shotgun (WGS) entry which is preliminary data.</text>
</comment>
<dbReference type="InterPro" id="IPR000477">
    <property type="entry name" value="RT_dom"/>
</dbReference>
<feature type="signal peptide" evidence="1">
    <location>
        <begin position="1"/>
        <end position="29"/>
    </location>
</feature>
<dbReference type="PROSITE" id="PS50878">
    <property type="entry name" value="RT_POL"/>
    <property type="match status" value="1"/>
</dbReference>
<evidence type="ECO:0000313" key="4">
    <source>
        <dbReference type="Proteomes" id="UP001459277"/>
    </source>
</evidence>
<dbReference type="EMBL" id="JAZDWU010000003">
    <property type="protein sequence ID" value="KAL0008797.1"/>
    <property type="molecule type" value="Genomic_DNA"/>
</dbReference>
<keyword evidence="1" id="KW-0732">Signal</keyword>
<reference evidence="3 4" key="1">
    <citation type="submission" date="2024-01" db="EMBL/GenBank/DDBJ databases">
        <title>A telomere-to-telomere, gap-free genome of sweet tea (Lithocarpus litseifolius).</title>
        <authorList>
            <person name="Zhou J."/>
        </authorList>
    </citation>
    <scope>NUCLEOTIDE SEQUENCE [LARGE SCALE GENOMIC DNA]</scope>
    <source>
        <strain evidence="3">Zhou-2022a</strain>
        <tissue evidence="3">Leaf</tissue>
    </source>
</reference>
<proteinExistence type="predicted"/>
<dbReference type="AlphaFoldDB" id="A0AAW2DDV9"/>
<dbReference type="PANTHER" id="PTHR33116:SF86">
    <property type="entry name" value="REVERSE TRANSCRIPTASE DOMAIN-CONTAINING PROTEIN"/>
    <property type="match status" value="1"/>
</dbReference>
<dbReference type="Pfam" id="PF13966">
    <property type="entry name" value="zf-RVT"/>
    <property type="match status" value="1"/>
</dbReference>
<dbReference type="SUPFAM" id="SSF56672">
    <property type="entry name" value="DNA/RNA polymerases"/>
    <property type="match status" value="1"/>
</dbReference>
<dbReference type="InterPro" id="IPR043502">
    <property type="entry name" value="DNA/RNA_pol_sf"/>
</dbReference>
<evidence type="ECO:0000259" key="2">
    <source>
        <dbReference type="PROSITE" id="PS50878"/>
    </source>
</evidence>
<dbReference type="Pfam" id="PF00078">
    <property type="entry name" value="RVT_1"/>
    <property type="match status" value="1"/>
</dbReference>
<name>A0AAW2DDV9_9ROSI</name>
<organism evidence="3 4">
    <name type="scientific">Lithocarpus litseifolius</name>
    <dbReference type="NCBI Taxonomy" id="425828"/>
    <lineage>
        <taxon>Eukaryota</taxon>
        <taxon>Viridiplantae</taxon>
        <taxon>Streptophyta</taxon>
        <taxon>Embryophyta</taxon>
        <taxon>Tracheophyta</taxon>
        <taxon>Spermatophyta</taxon>
        <taxon>Magnoliopsida</taxon>
        <taxon>eudicotyledons</taxon>
        <taxon>Gunneridae</taxon>
        <taxon>Pentapetalae</taxon>
        <taxon>rosids</taxon>
        <taxon>fabids</taxon>
        <taxon>Fagales</taxon>
        <taxon>Fagaceae</taxon>
        <taxon>Lithocarpus</taxon>
    </lineage>
</organism>
<protein>
    <recommendedName>
        <fullName evidence="2">Reverse transcriptase domain-containing protein</fullName>
    </recommendedName>
</protein>